<dbReference type="EMBL" id="BMAW01046986">
    <property type="protein sequence ID" value="GFS58265.1"/>
    <property type="molecule type" value="Genomic_DNA"/>
</dbReference>
<sequence>MNICSDNSFLTIFKLIFRLFRFTGIEVLCRPKHVARNMELDDLPLSRGKWIKYRILCFIQDGCKYYVYIGFCAKILVGTAKMLYSVDKTRYLTDNFISLLTILFYVSVYRKRHAMSQMTETLSQLLKRVLDGTPMVKTYAFIAYLITVIFLLFIYSTQRYVSENYVKDLLKITPELKKANISLNFTLYYCSLFLGLTFTFVSLISCYVLALFALYYSLTCSYIRVLLKHVLELVDEECFPSNPDSVFYIYGYITRYMRNMDEQLSLPVFVSVFFTMIGLFWGGYRIAFNPNMTREQSLSLIIPLIFYLSVQLLIMVSASITNELANKAKSVMQCLPYRNLTQDLKKKYKFKKDLNQGNCLTLWNIYVMDRSLVITSVGTLLTYGILIGTLGKNT</sequence>
<feature type="transmembrane region" description="Helical" evidence="1">
    <location>
        <begin position="300"/>
        <end position="320"/>
    </location>
</feature>
<evidence type="ECO:0008006" key="4">
    <source>
        <dbReference type="Google" id="ProtNLM"/>
    </source>
</evidence>
<dbReference type="Proteomes" id="UP000887013">
    <property type="component" value="Unassembled WGS sequence"/>
</dbReference>
<organism evidence="2 3">
    <name type="scientific">Nephila pilipes</name>
    <name type="common">Giant wood spider</name>
    <name type="synonym">Nephila maculata</name>
    <dbReference type="NCBI Taxonomy" id="299642"/>
    <lineage>
        <taxon>Eukaryota</taxon>
        <taxon>Metazoa</taxon>
        <taxon>Ecdysozoa</taxon>
        <taxon>Arthropoda</taxon>
        <taxon>Chelicerata</taxon>
        <taxon>Arachnida</taxon>
        <taxon>Araneae</taxon>
        <taxon>Araneomorphae</taxon>
        <taxon>Entelegynae</taxon>
        <taxon>Araneoidea</taxon>
        <taxon>Nephilidae</taxon>
        <taxon>Nephila</taxon>
    </lineage>
</organism>
<dbReference type="OrthoDB" id="6433446at2759"/>
<feature type="transmembrane region" description="Helical" evidence="1">
    <location>
        <begin position="90"/>
        <end position="108"/>
    </location>
</feature>
<feature type="transmembrane region" description="Helical" evidence="1">
    <location>
        <begin position="136"/>
        <end position="155"/>
    </location>
</feature>
<feature type="transmembrane region" description="Helical" evidence="1">
    <location>
        <begin position="186"/>
        <end position="218"/>
    </location>
</feature>
<evidence type="ECO:0000313" key="2">
    <source>
        <dbReference type="EMBL" id="GFS58265.1"/>
    </source>
</evidence>
<keyword evidence="3" id="KW-1185">Reference proteome</keyword>
<keyword evidence="1" id="KW-0812">Transmembrane</keyword>
<feature type="transmembrane region" description="Helical" evidence="1">
    <location>
        <begin position="65"/>
        <end position="84"/>
    </location>
</feature>
<reference evidence="2" key="1">
    <citation type="submission" date="2020-08" db="EMBL/GenBank/DDBJ databases">
        <title>Multicomponent nature underlies the extraordinary mechanical properties of spider dragline silk.</title>
        <authorList>
            <person name="Kono N."/>
            <person name="Nakamura H."/>
            <person name="Mori M."/>
            <person name="Yoshida Y."/>
            <person name="Ohtoshi R."/>
            <person name="Malay A.D."/>
            <person name="Moran D.A.P."/>
            <person name="Tomita M."/>
            <person name="Numata K."/>
            <person name="Arakawa K."/>
        </authorList>
    </citation>
    <scope>NUCLEOTIDE SEQUENCE</scope>
</reference>
<dbReference type="AlphaFoldDB" id="A0A8X6ISL5"/>
<proteinExistence type="predicted"/>
<gene>
    <name evidence="2" type="primary">AVEN_142582_1</name>
    <name evidence="2" type="ORF">NPIL_662111</name>
</gene>
<comment type="caution">
    <text evidence="2">The sequence shown here is derived from an EMBL/GenBank/DDBJ whole genome shotgun (WGS) entry which is preliminary data.</text>
</comment>
<accession>A0A8X6ISL5</accession>
<keyword evidence="1" id="KW-1133">Transmembrane helix</keyword>
<feature type="transmembrane region" description="Helical" evidence="1">
    <location>
        <begin position="264"/>
        <end position="288"/>
    </location>
</feature>
<evidence type="ECO:0000313" key="3">
    <source>
        <dbReference type="Proteomes" id="UP000887013"/>
    </source>
</evidence>
<evidence type="ECO:0000256" key="1">
    <source>
        <dbReference type="SAM" id="Phobius"/>
    </source>
</evidence>
<name>A0A8X6ISL5_NEPPI</name>
<keyword evidence="1" id="KW-0472">Membrane</keyword>
<feature type="transmembrane region" description="Helical" evidence="1">
    <location>
        <begin position="372"/>
        <end position="391"/>
    </location>
</feature>
<protein>
    <recommendedName>
        <fullName evidence="4">Gustatory receptor</fullName>
    </recommendedName>
</protein>